<protein>
    <submittedName>
        <fullName evidence="2">Uncharacterized protein</fullName>
    </submittedName>
</protein>
<feature type="compositionally biased region" description="Basic and acidic residues" evidence="1">
    <location>
        <begin position="27"/>
        <end position="36"/>
    </location>
</feature>
<accession>A0ABY3L8W2</accession>
<name>A0ABY3L8W2_9GAMM</name>
<sequence>ESRITTTVPIQSAYSSIGYRETSPESQHQRSSEVHSKKTVLIKTIETRDGEVVSESTQHQQDIM</sequence>
<feature type="non-terminal residue" evidence="2">
    <location>
        <position position="1"/>
    </location>
</feature>
<dbReference type="Proteomes" id="UP000426772">
    <property type="component" value="Unassembled WGS sequence"/>
</dbReference>
<gene>
    <name evidence="2" type="ORF">D9O29_24250</name>
</gene>
<comment type="caution">
    <text evidence="2">The sequence shown here is derived from an EMBL/GenBank/DDBJ whole genome shotgun (WGS) entry which is preliminary data.</text>
</comment>
<evidence type="ECO:0000313" key="2">
    <source>
        <dbReference type="EMBL" id="TXL68997.1"/>
    </source>
</evidence>
<evidence type="ECO:0000313" key="3">
    <source>
        <dbReference type="Proteomes" id="UP000426772"/>
    </source>
</evidence>
<evidence type="ECO:0000256" key="1">
    <source>
        <dbReference type="SAM" id="MobiDB-lite"/>
    </source>
</evidence>
<reference evidence="2 3" key="1">
    <citation type="submission" date="2018-10" db="EMBL/GenBank/DDBJ databases">
        <title>Draft genome sequence of Pantoea vagans isolated from corpses of the sugarcane aphid Melanaphis sacchari Zehntner.</title>
        <authorList>
            <person name="Toledo E."/>
            <person name="Pena G."/>
            <person name="Lozano L."/>
        </authorList>
    </citation>
    <scope>NUCLEOTIDE SEQUENCE [LARGE SCALE GENOMIC DNA]</scope>
    <source>
        <strain evidence="2 3">ET-90</strain>
    </source>
</reference>
<organism evidence="2 3">
    <name type="scientific">Pantoea vagans</name>
    <dbReference type="NCBI Taxonomy" id="470934"/>
    <lineage>
        <taxon>Bacteria</taxon>
        <taxon>Pseudomonadati</taxon>
        <taxon>Pseudomonadota</taxon>
        <taxon>Gammaproteobacteria</taxon>
        <taxon>Enterobacterales</taxon>
        <taxon>Erwiniaceae</taxon>
        <taxon>Pantoea</taxon>
    </lineage>
</organism>
<proteinExistence type="predicted"/>
<keyword evidence="3" id="KW-1185">Reference proteome</keyword>
<dbReference type="EMBL" id="RCNL01000275">
    <property type="protein sequence ID" value="TXL68997.1"/>
    <property type="molecule type" value="Genomic_DNA"/>
</dbReference>
<dbReference type="RefSeq" id="WP_222707144.1">
    <property type="nucleotide sequence ID" value="NZ_RCNL01000275.1"/>
</dbReference>
<feature type="region of interest" description="Disordered" evidence="1">
    <location>
        <begin position="15"/>
        <end position="42"/>
    </location>
</feature>